<keyword evidence="4 10" id="KW-0645">Protease</keyword>
<gene>
    <name evidence="13" type="ORF">RIMI_LOCUS22315984</name>
</gene>
<evidence type="ECO:0000256" key="9">
    <source>
        <dbReference type="ARBA" id="ARBA00023306"/>
    </source>
</evidence>
<feature type="compositionally biased region" description="Polar residues" evidence="11">
    <location>
        <begin position="765"/>
        <end position="774"/>
    </location>
</feature>
<dbReference type="SUPFAM" id="SSF54001">
    <property type="entry name" value="Cysteine proteinases"/>
    <property type="match status" value="1"/>
</dbReference>
<feature type="compositionally biased region" description="Basic and acidic residues" evidence="11">
    <location>
        <begin position="149"/>
        <end position="159"/>
    </location>
</feature>
<evidence type="ECO:0000256" key="8">
    <source>
        <dbReference type="ARBA" id="ARBA00022807"/>
    </source>
</evidence>
<dbReference type="InterPro" id="IPR038765">
    <property type="entry name" value="Papain-like_cys_pep_sf"/>
</dbReference>
<keyword evidence="8 10" id="KW-0788">Thiol protease</keyword>
<evidence type="ECO:0000259" key="12">
    <source>
        <dbReference type="PROSITE" id="PS50235"/>
    </source>
</evidence>
<evidence type="ECO:0000256" key="5">
    <source>
        <dbReference type="ARBA" id="ARBA00022776"/>
    </source>
</evidence>
<feature type="compositionally biased region" description="Basic and acidic residues" evidence="11">
    <location>
        <begin position="798"/>
        <end position="809"/>
    </location>
</feature>
<dbReference type="InterPro" id="IPR050164">
    <property type="entry name" value="Peptidase_C19"/>
</dbReference>
<keyword evidence="3" id="KW-0132">Cell division</keyword>
<dbReference type="SMART" id="SM00726">
    <property type="entry name" value="UIM"/>
    <property type="match status" value="2"/>
</dbReference>
<dbReference type="PROSITE" id="PS50235">
    <property type="entry name" value="USP_3"/>
    <property type="match status" value="1"/>
</dbReference>
<evidence type="ECO:0000256" key="3">
    <source>
        <dbReference type="ARBA" id="ARBA00022618"/>
    </source>
</evidence>
<dbReference type="InterPro" id="IPR003903">
    <property type="entry name" value="UIM_dom"/>
</dbReference>
<feature type="compositionally biased region" description="Basic and acidic residues" evidence="11">
    <location>
        <begin position="753"/>
        <end position="764"/>
    </location>
</feature>
<feature type="region of interest" description="Disordered" evidence="11">
    <location>
        <begin position="697"/>
        <end position="809"/>
    </location>
</feature>
<dbReference type="InterPro" id="IPR028889">
    <property type="entry name" value="USP"/>
</dbReference>
<feature type="compositionally biased region" description="Polar residues" evidence="11">
    <location>
        <begin position="174"/>
        <end position="208"/>
    </location>
</feature>
<evidence type="ECO:0000256" key="4">
    <source>
        <dbReference type="ARBA" id="ARBA00022670"/>
    </source>
</evidence>
<keyword evidence="7 10" id="KW-0378">Hydrolase</keyword>
<sequence>MAAALSLHGSIRIHCLNMGTSKWKEGRCEVIEKDNKFTLVINFNAGGVPSKFQLNQNIKNIVLRPVGGKQSRLLLTMKDSSSLTIDKVPSKEAEQLKHLLEFINHEKAQIVKPIQGSASFGGILANRSIHRESIRPLTNNRSQTPTKRVSFDGKDETPVKKPLNNNGRIPGKNSPKSIIPSRNTPMTSTPHRTGLMETSTNKTLNDPSRKFLNSSREKQLNVKQAEENRPGLMSLQSSSFYSSRLTTKDYSAGNSCPERTPGSIQTPTAKRSLVLPTQPSPLSVKKLRPNQDYAGWNRQRVLSTHPQPQQLQGFSNLGNTCYMNSILQSLFSLQPFANDLLKQGIPYKKIPLNALIRRFAFLLAKKDVCSAEMKKDLLKKVKSAISATAERFSGYMQNDAHEFLSQCLDQLKEDMGKLNKKWQTELSSEDDRPGNKAGGDDIAATHGYTCPVICNFEFEAQHSIICKICGEKVTKREQFNDLSIDLPRRKKLFPCRSIQDSLDLFFRKEDLEYSCEKCNGKSAVVVHKFSRLPRVFLILHLKRYSFNVSLSLNNKVGQRVVIPRYLTLSSHCTESTRPPVPLCCSAQAAVNSRPLKTSQMVNSFSIGSASVSRKQSLKSTSNVGIYLDSESEDEVLKRSVVSQRSITCAIKDQSSEDADKKLNLENLKCPDVIDTSFDEMNDDEMMAAMLEMTRKEESLHVHNEHEEEKLASSPDTGFGGDEDMHETVETMETIEEEKSKGMKESGAGQYSDLTKDFDENKENKTPNASQNDTDWMQYELEREREEQELQQALAQSLQEHEARELSEDDDLKRATELSLQVHFWTERCLMRISGNEDVLDMEYTEEEAEELKKNAESGELPHSYRLVSVVSHIGSSSSSGHYISDAYDTKKQSWFTYNDLAVSRTQETTVQNERDRSGYIFFYMHKEIFDEMIEEEKKAQASSTDPNRSSSRPQLTEIIYYFCPGLGILQPVVLRNDL</sequence>
<dbReference type="Pfam" id="PF02809">
    <property type="entry name" value="UIM"/>
    <property type="match status" value="2"/>
</dbReference>
<evidence type="ECO:0000256" key="2">
    <source>
        <dbReference type="ARBA" id="ARBA00009085"/>
    </source>
</evidence>
<dbReference type="PANTHER" id="PTHR24006">
    <property type="entry name" value="UBIQUITIN CARBOXYL-TERMINAL HYDROLASE"/>
    <property type="match status" value="1"/>
</dbReference>
<comment type="similarity">
    <text evidence="2 10">Belongs to the peptidase C19 family.</text>
</comment>
<evidence type="ECO:0000256" key="11">
    <source>
        <dbReference type="SAM" id="MobiDB-lite"/>
    </source>
</evidence>
<dbReference type="EMBL" id="CAUEEQ010078413">
    <property type="protein sequence ID" value="CAJ0967606.1"/>
    <property type="molecule type" value="Genomic_DNA"/>
</dbReference>
<evidence type="ECO:0000313" key="13">
    <source>
        <dbReference type="EMBL" id="CAJ0967606.1"/>
    </source>
</evidence>
<dbReference type="Pfam" id="PF00443">
    <property type="entry name" value="UCH"/>
    <property type="match status" value="1"/>
</dbReference>
<feature type="compositionally biased region" description="Polar residues" evidence="11">
    <location>
        <begin position="136"/>
        <end position="147"/>
    </location>
</feature>
<dbReference type="Gene3D" id="3.90.70.10">
    <property type="entry name" value="Cysteine proteinases"/>
    <property type="match status" value="2"/>
</dbReference>
<dbReference type="InterPro" id="IPR018200">
    <property type="entry name" value="USP_CS"/>
</dbReference>
<dbReference type="Pfam" id="PF16674">
    <property type="entry name" value="UCH_N"/>
    <property type="match status" value="1"/>
</dbReference>
<dbReference type="PROSITE" id="PS50330">
    <property type="entry name" value="UIM"/>
    <property type="match status" value="1"/>
</dbReference>
<evidence type="ECO:0000256" key="6">
    <source>
        <dbReference type="ARBA" id="ARBA00022786"/>
    </source>
</evidence>
<feature type="domain" description="USP" evidence="12">
    <location>
        <begin position="312"/>
        <end position="926"/>
    </location>
</feature>
<dbReference type="PANTHER" id="PTHR24006:SF915">
    <property type="entry name" value="UBIQUITIN CARBOXYL-TERMINAL HYDROLASE-RELATED"/>
    <property type="match status" value="1"/>
</dbReference>
<evidence type="ECO:0000313" key="14">
    <source>
        <dbReference type="Proteomes" id="UP001176940"/>
    </source>
</evidence>
<evidence type="ECO:0000256" key="1">
    <source>
        <dbReference type="ARBA" id="ARBA00000707"/>
    </source>
</evidence>
<evidence type="ECO:0000256" key="10">
    <source>
        <dbReference type="RuleBase" id="RU366025"/>
    </source>
</evidence>
<dbReference type="PROSITE" id="PS00973">
    <property type="entry name" value="USP_2"/>
    <property type="match status" value="1"/>
</dbReference>
<dbReference type="EC" id="3.4.19.12" evidence="10"/>
<dbReference type="Gene3D" id="2.30.29.180">
    <property type="entry name" value="Ubiquitin carboxyl-terminal hydrolase 26/29/37, pleckstrin homology-like domain"/>
    <property type="match status" value="1"/>
</dbReference>
<protein>
    <recommendedName>
        <fullName evidence="10">Ubiquitin carboxyl-terminal hydrolase</fullName>
        <ecNumber evidence="10">3.4.19.12</ecNumber>
    </recommendedName>
</protein>
<keyword evidence="14" id="KW-1185">Reference proteome</keyword>
<dbReference type="CDD" id="cd02257">
    <property type="entry name" value="Peptidase_C19"/>
    <property type="match status" value="1"/>
</dbReference>
<keyword evidence="6 10" id="KW-0833">Ubl conjugation pathway</keyword>
<dbReference type="InterPro" id="IPR038093">
    <property type="entry name" value="USP37-like_PH_sf"/>
</dbReference>
<feature type="region of interest" description="Disordered" evidence="11">
    <location>
        <begin position="135"/>
        <end position="208"/>
    </location>
</feature>
<dbReference type="InterPro" id="IPR001394">
    <property type="entry name" value="Peptidase_C19_UCH"/>
</dbReference>
<dbReference type="InterPro" id="IPR032069">
    <property type="entry name" value="USP37-like_PH"/>
</dbReference>
<evidence type="ECO:0000256" key="7">
    <source>
        <dbReference type="ARBA" id="ARBA00022801"/>
    </source>
</evidence>
<keyword evidence="5" id="KW-0498">Mitosis</keyword>
<dbReference type="PROSITE" id="PS00972">
    <property type="entry name" value="USP_1"/>
    <property type="match status" value="1"/>
</dbReference>
<accession>A0ABN9MLV9</accession>
<name>A0ABN9MLV9_9NEOB</name>
<reference evidence="13" key="1">
    <citation type="submission" date="2023-07" db="EMBL/GenBank/DDBJ databases">
        <authorList>
            <person name="Stuckert A."/>
        </authorList>
    </citation>
    <scope>NUCLEOTIDE SEQUENCE</scope>
</reference>
<keyword evidence="9" id="KW-0131">Cell cycle</keyword>
<organism evidence="13 14">
    <name type="scientific">Ranitomeya imitator</name>
    <name type="common">mimic poison frog</name>
    <dbReference type="NCBI Taxonomy" id="111125"/>
    <lineage>
        <taxon>Eukaryota</taxon>
        <taxon>Metazoa</taxon>
        <taxon>Chordata</taxon>
        <taxon>Craniata</taxon>
        <taxon>Vertebrata</taxon>
        <taxon>Euteleostomi</taxon>
        <taxon>Amphibia</taxon>
        <taxon>Batrachia</taxon>
        <taxon>Anura</taxon>
        <taxon>Neobatrachia</taxon>
        <taxon>Hyloidea</taxon>
        <taxon>Dendrobatidae</taxon>
        <taxon>Dendrobatinae</taxon>
        <taxon>Ranitomeya</taxon>
    </lineage>
</organism>
<feature type="compositionally biased region" description="Basic and acidic residues" evidence="11">
    <location>
        <begin position="697"/>
        <end position="710"/>
    </location>
</feature>
<dbReference type="Proteomes" id="UP001176940">
    <property type="component" value="Unassembled WGS sequence"/>
</dbReference>
<proteinExistence type="inferred from homology"/>
<comment type="catalytic activity">
    <reaction evidence="1 10">
        <text>Thiol-dependent hydrolysis of ester, thioester, amide, peptide and isopeptide bonds formed by the C-terminal Gly of ubiquitin (a 76-residue protein attached to proteins as an intracellular targeting signal).</text>
        <dbReference type="EC" id="3.4.19.12"/>
    </reaction>
</comment>
<comment type="caution">
    <text evidence="13">The sequence shown here is derived from an EMBL/GenBank/DDBJ whole genome shotgun (WGS) entry which is preliminary data.</text>
</comment>